<keyword evidence="6 15" id="KW-0963">Cytoplasm</keyword>
<feature type="binding site" evidence="15">
    <location>
        <begin position="110"/>
        <end position="114"/>
    </location>
    <ligand>
        <name>ATP</name>
        <dbReference type="ChEBI" id="CHEBI:30616"/>
    </ligand>
</feature>
<keyword evidence="4 15" id="KW-0813">Transport</keyword>
<dbReference type="GO" id="GO:0017038">
    <property type="term" value="P:protein import"/>
    <property type="evidence" value="ECO:0007669"/>
    <property type="project" value="InterPro"/>
</dbReference>
<reference evidence="22" key="1">
    <citation type="submission" date="2017-09" db="EMBL/GenBank/DDBJ databases">
        <title>Depth-based differentiation of microbial function through sediment-hosted aquifers and enrichment of novel symbionts in the deep terrestrial subsurface.</title>
        <authorList>
            <person name="Probst A.J."/>
            <person name="Ladd B."/>
            <person name="Jarett J.K."/>
            <person name="Geller-Mcgrath D.E."/>
            <person name="Sieber C.M.K."/>
            <person name="Emerson J.B."/>
            <person name="Anantharaman K."/>
            <person name="Thomas B.C."/>
            <person name="Malmstrom R."/>
            <person name="Stieglmeier M."/>
            <person name="Klingl A."/>
            <person name="Woyke T."/>
            <person name="Ryan C.M."/>
            <person name="Banfield J.F."/>
        </authorList>
    </citation>
    <scope>NUCLEOTIDE SEQUENCE [LARGE SCALE GENOMIC DNA]</scope>
</reference>
<dbReference type="GO" id="GO:0043952">
    <property type="term" value="P:protein transport by the Sec complex"/>
    <property type="evidence" value="ECO:0007669"/>
    <property type="project" value="UniProtKB-ARBA"/>
</dbReference>
<comment type="catalytic activity">
    <reaction evidence="15">
        <text>ATP + H2O + cellular proteinSide 1 = ADP + phosphate + cellular proteinSide 2.</text>
        <dbReference type="EC" id="7.4.2.8"/>
    </reaction>
</comment>
<gene>
    <name evidence="15" type="primary">secA</name>
    <name evidence="21" type="ORF">COU47_00605</name>
</gene>
<dbReference type="NCBIfam" id="TIGR00963">
    <property type="entry name" value="secA"/>
    <property type="match status" value="1"/>
</dbReference>
<evidence type="ECO:0000256" key="11">
    <source>
        <dbReference type="ARBA" id="ARBA00022927"/>
    </source>
</evidence>
<evidence type="ECO:0000256" key="15">
    <source>
        <dbReference type="HAMAP-Rule" id="MF_01382"/>
    </source>
</evidence>
<keyword evidence="8 15" id="KW-0547">Nucleotide-binding</keyword>
<dbReference type="PROSITE" id="PS01312">
    <property type="entry name" value="SECA"/>
    <property type="match status" value="1"/>
</dbReference>
<dbReference type="Gene3D" id="3.40.50.300">
    <property type="entry name" value="P-loop containing nucleotide triphosphate hydrolases"/>
    <property type="match status" value="3"/>
</dbReference>
<keyword evidence="5 15" id="KW-1003">Cell membrane</keyword>
<dbReference type="Gene3D" id="3.90.1440.10">
    <property type="entry name" value="SecA, preprotein cross-linking domain"/>
    <property type="match status" value="1"/>
</dbReference>
<name>A0A2H0TED6_9BACT</name>
<evidence type="ECO:0000259" key="19">
    <source>
        <dbReference type="PROSITE" id="PS51194"/>
    </source>
</evidence>
<dbReference type="Pfam" id="PF21090">
    <property type="entry name" value="P-loop_SecA"/>
    <property type="match status" value="1"/>
</dbReference>
<dbReference type="InterPro" id="IPR044722">
    <property type="entry name" value="SecA_SF2_C"/>
</dbReference>
<dbReference type="InterPro" id="IPR011115">
    <property type="entry name" value="SecA_DEAD"/>
</dbReference>
<evidence type="ECO:0000259" key="20">
    <source>
        <dbReference type="PROSITE" id="PS51196"/>
    </source>
</evidence>
<keyword evidence="11 15" id="KW-0653">Protein transport</keyword>
<feature type="domain" description="Helicase ATP-binding" evidence="18">
    <location>
        <begin position="94"/>
        <end position="274"/>
    </location>
</feature>
<dbReference type="InterPro" id="IPR011130">
    <property type="entry name" value="SecA_preprotein_X-link_dom"/>
</dbReference>
<dbReference type="Gene3D" id="1.10.3060.10">
    <property type="entry name" value="Helical scaffold and wing domains of SecA"/>
    <property type="match status" value="1"/>
</dbReference>
<dbReference type="Pfam" id="PF01043">
    <property type="entry name" value="SecA_PP_bind"/>
    <property type="match status" value="1"/>
</dbReference>
<dbReference type="CDD" id="cd18803">
    <property type="entry name" value="SF2_C_secA"/>
    <property type="match status" value="1"/>
</dbReference>
<evidence type="ECO:0000256" key="8">
    <source>
        <dbReference type="ARBA" id="ARBA00022741"/>
    </source>
</evidence>
<dbReference type="GO" id="GO:0005886">
    <property type="term" value="C:plasma membrane"/>
    <property type="evidence" value="ECO:0007669"/>
    <property type="project" value="UniProtKB-SubCell"/>
</dbReference>
<evidence type="ECO:0000256" key="9">
    <source>
        <dbReference type="ARBA" id="ARBA00022833"/>
    </source>
</evidence>
<evidence type="ECO:0000256" key="4">
    <source>
        <dbReference type="ARBA" id="ARBA00022448"/>
    </source>
</evidence>
<keyword evidence="9" id="KW-0862">Zinc</keyword>
<dbReference type="GO" id="GO:0046872">
    <property type="term" value="F:metal ion binding"/>
    <property type="evidence" value="ECO:0007669"/>
    <property type="project" value="UniProtKB-KW"/>
</dbReference>
<comment type="function">
    <text evidence="15">Part of the Sec protein translocase complex. Interacts with the SecYEG preprotein conducting channel. Has a central role in coupling the hydrolysis of ATP to the transfer of proteins into and across the cell membrane, serving as an ATP-driven molecular motor driving the stepwise translocation of polypeptide chains across the membrane.</text>
</comment>
<evidence type="ECO:0000256" key="17">
    <source>
        <dbReference type="SAM" id="MobiDB-lite"/>
    </source>
</evidence>
<sequence length="892" mass="100861">MSLFKKIFGDPHKRAIEKLSAAIPDINNAEEKIQSYSDDALKERTQQLKKRLQEGASFDEQKNMLNEILPEAFALVREASRRSIGLRHFDVQLIGGMVLHQGGIAEMRTGEGKTLVATLPLYLNSLLGKGCHLITPNEYLARVGGGWMAPVYHTLGVSVGVITHDFSAVYDPAYTDQHDHGDDRLNHWRPVSRKEAYEADITYGTNNEFGFDYLRDNLASTPDALVQREPFFAVIDEIDSILIDEARTPLIISAPDQESGALYRTFSRLTPQLEEGRDYNIDEKMKAVTITEEGIDRVEKLLGIQDMYSEGGIRYVHHLEQALRAQALFHKDKDYVVKDGDIIIVDEFTGRLMPGRRWSDGLHQAVEAKEGVVVQRESRTMASITFQNLFRMYDKLSGMTGTAATSAEEFSRVYDLDVLIIPTNKQLMRKDLPDRIFQTTGGKWKAVVREIKERHTKGQPILLGTTSIEKNEYLSALLKKEGIPHEMLNAKNHEHEAQVIAQAGRPGAVTVATNMAGRGVDIILGGNPQSVEEAKRVKELGGLFVLGTERHEARRIDNQLRGRAGRQGDPGETQFYVSLEDDLMRIFGPDRIKNMMGRFGIPEDVPIEHNMVSRALSSAQEKIEGFNFDARKHLLEYDDVLNRQRMSLYTTRKDFLFSEPEKIFEKAGEMIEEEIDSILAFHTQHNFIDEWNIEEIYENLHARLGVASDVHSRLLEIKKGKGGAEEIRNEMHMYVHNVWRGMFDNRKTGLGEQAFANLLRAYTLQIVDLSWANHLEAMEYMRSSVRLRAYGQRDPLIEYKNEGSRMFKEMQAAIRAHLSHIVFRVGSNPPIKQTEMHASHASAQSPLSMESTHVHAAPKAQSAPKTPEGEKVGRNDLCPCGSGKKYKKCHGK</sequence>
<dbReference type="AlphaFoldDB" id="A0A2H0TED6"/>
<proteinExistence type="inferred from homology"/>
<keyword evidence="12 15" id="KW-1278">Translocase</keyword>
<dbReference type="InterPro" id="IPR014018">
    <property type="entry name" value="SecA_motor_DEAD"/>
</dbReference>
<evidence type="ECO:0000256" key="12">
    <source>
        <dbReference type="ARBA" id="ARBA00022967"/>
    </source>
</evidence>
<dbReference type="InterPro" id="IPR001650">
    <property type="entry name" value="Helicase_C-like"/>
</dbReference>
<dbReference type="EC" id="7.4.2.8" evidence="15"/>
<dbReference type="PROSITE" id="PS51196">
    <property type="entry name" value="SECA_MOTOR_DEAD"/>
    <property type="match status" value="1"/>
</dbReference>
<dbReference type="GO" id="GO:0005829">
    <property type="term" value="C:cytosol"/>
    <property type="evidence" value="ECO:0007669"/>
    <property type="project" value="TreeGrafter"/>
</dbReference>
<dbReference type="InterPro" id="IPR036670">
    <property type="entry name" value="SecA_X-link_sf"/>
</dbReference>
<comment type="caution">
    <text evidence="21">The sequence shown here is derived from an EMBL/GenBank/DDBJ whole genome shotgun (WGS) entry which is preliminary data.</text>
</comment>
<dbReference type="GO" id="GO:0006605">
    <property type="term" value="P:protein targeting"/>
    <property type="evidence" value="ECO:0007669"/>
    <property type="project" value="UniProtKB-UniRule"/>
</dbReference>
<dbReference type="HAMAP" id="MF_01382">
    <property type="entry name" value="SecA"/>
    <property type="match status" value="1"/>
</dbReference>
<dbReference type="PROSITE" id="PS51192">
    <property type="entry name" value="HELICASE_ATP_BIND_1"/>
    <property type="match status" value="1"/>
</dbReference>
<dbReference type="PROSITE" id="PS51194">
    <property type="entry name" value="HELICASE_CTER"/>
    <property type="match status" value="1"/>
</dbReference>
<dbReference type="InterPro" id="IPR004027">
    <property type="entry name" value="SEC_C_motif"/>
</dbReference>
<dbReference type="GO" id="GO:0005524">
    <property type="term" value="F:ATP binding"/>
    <property type="evidence" value="ECO:0007669"/>
    <property type="project" value="UniProtKB-UniRule"/>
</dbReference>
<dbReference type="PRINTS" id="PR00906">
    <property type="entry name" value="SECA"/>
</dbReference>
<dbReference type="FunFam" id="3.90.1440.10:FF:000002">
    <property type="entry name" value="Protein translocase subunit SecA"/>
    <property type="match status" value="1"/>
</dbReference>
<evidence type="ECO:0000256" key="3">
    <source>
        <dbReference type="ARBA" id="ARBA00007650"/>
    </source>
</evidence>
<feature type="region of interest" description="Disordered" evidence="17">
    <location>
        <begin position="832"/>
        <end position="892"/>
    </location>
</feature>
<dbReference type="PANTHER" id="PTHR30612">
    <property type="entry name" value="SECA INNER MEMBRANE COMPONENT OF SEC PROTEIN SECRETION SYSTEM"/>
    <property type="match status" value="1"/>
</dbReference>
<evidence type="ECO:0000256" key="1">
    <source>
        <dbReference type="ARBA" id="ARBA00001947"/>
    </source>
</evidence>
<dbReference type="InterPro" id="IPR011116">
    <property type="entry name" value="SecA_Wing/Scaffold"/>
</dbReference>
<comment type="cofactor">
    <cofactor evidence="1">
        <name>Zn(2+)</name>
        <dbReference type="ChEBI" id="CHEBI:29105"/>
    </cofactor>
</comment>
<dbReference type="Proteomes" id="UP000231503">
    <property type="component" value="Unassembled WGS sequence"/>
</dbReference>
<dbReference type="InterPro" id="IPR014001">
    <property type="entry name" value="Helicase_ATP-bd"/>
</dbReference>
<dbReference type="InterPro" id="IPR036266">
    <property type="entry name" value="SecA_Wing/Scaffold_sf"/>
</dbReference>
<dbReference type="Pfam" id="PF07516">
    <property type="entry name" value="SecA_SW"/>
    <property type="match status" value="1"/>
</dbReference>
<keyword evidence="7" id="KW-0479">Metal-binding</keyword>
<evidence type="ECO:0000256" key="5">
    <source>
        <dbReference type="ARBA" id="ARBA00022475"/>
    </source>
</evidence>
<dbReference type="SUPFAM" id="SSF52540">
    <property type="entry name" value="P-loop containing nucleoside triphosphate hydrolases"/>
    <property type="match status" value="2"/>
</dbReference>
<comment type="subunit">
    <text evidence="15">Monomer and homodimer. Part of the essential Sec protein translocation apparatus which comprises SecA, SecYEG and auxiliary proteins SecDF. Other proteins may also be involved.</text>
</comment>
<dbReference type="CDD" id="cd17928">
    <property type="entry name" value="DEXDc_SecA"/>
    <property type="match status" value="1"/>
</dbReference>
<dbReference type="Pfam" id="PF07517">
    <property type="entry name" value="SecA_DEAD"/>
    <property type="match status" value="1"/>
</dbReference>
<dbReference type="SUPFAM" id="SSF81886">
    <property type="entry name" value="Helical scaffold and wing domains of SecA"/>
    <property type="match status" value="1"/>
</dbReference>
<dbReference type="SMART" id="SM00957">
    <property type="entry name" value="SecA_DEAD"/>
    <property type="match status" value="1"/>
</dbReference>
<evidence type="ECO:0000313" key="21">
    <source>
        <dbReference type="EMBL" id="PIR69918.1"/>
    </source>
</evidence>
<protein>
    <recommendedName>
        <fullName evidence="15 16">Protein translocase subunit SecA</fullName>
        <ecNumber evidence="15">7.4.2.8</ecNumber>
    </recommendedName>
</protein>
<evidence type="ECO:0000256" key="14">
    <source>
        <dbReference type="ARBA" id="ARBA00023136"/>
    </source>
</evidence>
<evidence type="ECO:0000313" key="22">
    <source>
        <dbReference type="Proteomes" id="UP000231503"/>
    </source>
</evidence>
<evidence type="ECO:0000256" key="6">
    <source>
        <dbReference type="ARBA" id="ARBA00022490"/>
    </source>
</evidence>
<evidence type="ECO:0000256" key="7">
    <source>
        <dbReference type="ARBA" id="ARBA00022723"/>
    </source>
</evidence>
<evidence type="ECO:0000256" key="10">
    <source>
        <dbReference type="ARBA" id="ARBA00022840"/>
    </source>
</evidence>
<dbReference type="FunFam" id="3.40.50.300:FF:000113">
    <property type="entry name" value="Preprotein translocase subunit SecA"/>
    <property type="match status" value="1"/>
</dbReference>
<accession>A0A2H0TED6</accession>
<evidence type="ECO:0000256" key="2">
    <source>
        <dbReference type="ARBA" id="ARBA00004170"/>
    </source>
</evidence>
<dbReference type="EMBL" id="PFCO01000001">
    <property type="protein sequence ID" value="PIR69918.1"/>
    <property type="molecule type" value="Genomic_DNA"/>
</dbReference>
<feature type="binding site" evidence="15">
    <location>
        <position position="521"/>
    </location>
    <ligand>
        <name>ATP</name>
        <dbReference type="ChEBI" id="CHEBI:30616"/>
    </ligand>
</feature>
<feature type="domain" description="SecA family profile" evidence="20">
    <location>
        <begin position="1"/>
        <end position="608"/>
    </location>
</feature>
<comment type="similarity">
    <text evidence="3 15 16">Belongs to the SecA family.</text>
</comment>
<feature type="binding site" evidence="15">
    <location>
        <position position="92"/>
    </location>
    <ligand>
        <name>ATP</name>
        <dbReference type="ChEBI" id="CHEBI:30616"/>
    </ligand>
</feature>
<dbReference type="PANTHER" id="PTHR30612:SF0">
    <property type="entry name" value="CHLOROPLAST PROTEIN-TRANSPORTING ATPASE"/>
    <property type="match status" value="1"/>
</dbReference>
<dbReference type="GO" id="GO:0065002">
    <property type="term" value="P:intracellular protein transmembrane transport"/>
    <property type="evidence" value="ECO:0007669"/>
    <property type="project" value="UniProtKB-UniRule"/>
</dbReference>
<keyword evidence="14 15" id="KW-0472">Membrane</keyword>
<dbReference type="InterPro" id="IPR000185">
    <property type="entry name" value="SecA"/>
</dbReference>
<comment type="subcellular location">
    <subcellularLocation>
        <location evidence="15">Cell membrane</location>
        <topology evidence="15">Peripheral membrane protein</topology>
        <orientation evidence="15">Cytoplasmic side</orientation>
    </subcellularLocation>
    <subcellularLocation>
        <location evidence="15">Cytoplasm</location>
    </subcellularLocation>
    <subcellularLocation>
        <location evidence="2">Membrane</location>
        <topology evidence="2">Peripheral membrane protein</topology>
    </subcellularLocation>
    <text evidence="15">Distribution is 50-50.</text>
</comment>
<dbReference type="SUPFAM" id="SSF81767">
    <property type="entry name" value="Pre-protein crosslinking domain of SecA"/>
    <property type="match status" value="1"/>
</dbReference>
<keyword evidence="13 15" id="KW-0811">Translocation</keyword>
<dbReference type="GO" id="GO:0031522">
    <property type="term" value="C:cell envelope Sec protein transport complex"/>
    <property type="evidence" value="ECO:0007669"/>
    <property type="project" value="TreeGrafter"/>
</dbReference>
<evidence type="ECO:0000259" key="18">
    <source>
        <dbReference type="PROSITE" id="PS51192"/>
    </source>
</evidence>
<dbReference type="InterPro" id="IPR020937">
    <property type="entry name" value="SecA_CS"/>
</dbReference>
<dbReference type="GO" id="GO:0008564">
    <property type="term" value="F:protein-exporting ATPase activity"/>
    <property type="evidence" value="ECO:0007669"/>
    <property type="project" value="UniProtKB-EC"/>
</dbReference>
<keyword evidence="10 15" id="KW-0067">ATP-binding</keyword>
<evidence type="ECO:0000256" key="16">
    <source>
        <dbReference type="RuleBase" id="RU003874"/>
    </source>
</evidence>
<dbReference type="NCBIfam" id="NF009538">
    <property type="entry name" value="PRK12904.1"/>
    <property type="match status" value="1"/>
</dbReference>
<dbReference type="InterPro" id="IPR027417">
    <property type="entry name" value="P-loop_NTPase"/>
</dbReference>
<dbReference type="NCBIfam" id="NF006630">
    <property type="entry name" value="PRK09200.1"/>
    <property type="match status" value="1"/>
</dbReference>
<dbReference type="Pfam" id="PF02810">
    <property type="entry name" value="SEC-C"/>
    <property type="match status" value="1"/>
</dbReference>
<feature type="compositionally biased region" description="Polar residues" evidence="17">
    <location>
        <begin position="841"/>
        <end position="851"/>
    </location>
</feature>
<organism evidence="21 22">
    <name type="scientific">Candidatus Niyogibacteria bacterium CG10_big_fil_rev_8_21_14_0_10_46_36</name>
    <dbReference type="NCBI Taxonomy" id="1974726"/>
    <lineage>
        <taxon>Bacteria</taxon>
        <taxon>Candidatus Niyogiibacteriota</taxon>
    </lineage>
</organism>
<evidence type="ECO:0000256" key="13">
    <source>
        <dbReference type="ARBA" id="ARBA00023010"/>
    </source>
</evidence>
<dbReference type="SMART" id="SM00958">
    <property type="entry name" value="SecA_PP_bind"/>
    <property type="match status" value="1"/>
</dbReference>
<feature type="domain" description="Helicase C-terminal" evidence="19">
    <location>
        <begin position="443"/>
        <end position="613"/>
    </location>
</feature>